<feature type="chain" id="PRO_5012295164" evidence="1">
    <location>
        <begin position="17"/>
        <end position="261"/>
    </location>
</feature>
<accession>A0A1J9QMY9</accession>
<dbReference type="OrthoDB" id="5041285at2759"/>
<dbReference type="PANTHER" id="PTHR43695">
    <property type="entry name" value="PUTATIVE (AFU_ORTHOLOGUE AFUA_2G17250)-RELATED"/>
    <property type="match status" value="1"/>
</dbReference>
<name>A0A1J9QMY9_9PEZI</name>
<dbReference type="RefSeq" id="XP_020126514.1">
    <property type="nucleotide sequence ID" value="XM_020278140.1"/>
</dbReference>
<dbReference type="InterPro" id="IPR037459">
    <property type="entry name" value="RhgT-like"/>
</dbReference>
<dbReference type="GO" id="GO:0016787">
    <property type="term" value="F:hydrolase activity"/>
    <property type="evidence" value="ECO:0007669"/>
    <property type="project" value="InterPro"/>
</dbReference>
<dbReference type="InterPro" id="IPR013830">
    <property type="entry name" value="SGNH_hydro"/>
</dbReference>
<dbReference type="STRING" id="236234.A0A1J9QMY9"/>
<keyword evidence="1" id="KW-0732">Signal</keyword>
<dbReference type="GeneID" id="31018401"/>
<evidence type="ECO:0000259" key="2">
    <source>
        <dbReference type="Pfam" id="PF13472"/>
    </source>
</evidence>
<dbReference type="InterPro" id="IPR036514">
    <property type="entry name" value="SGNH_hydro_sf"/>
</dbReference>
<dbReference type="EMBL" id="MNUE01000063">
    <property type="protein sequence ID" value="OJD30254.1"/>
    <property type="molecule type" value="Genomic_DNA"/>
</dbReference>
<gene>
    <name evidence="3" type="ORF">BKCO1_6300042</name>
</gene>
<evidence type="ECO:0000256" key="1">
    <source>
        <dbReference type="SAM" id="SignalP"/>
    </source>
</evidence>
<feature type="signal peptide" evidence="1">
    <location>
        <begin position="1"/>
        <end position="16"/>
    </location>
</feature>
<evidence type="ECO:0000313" key="3">
    <source>
        <dbReference type="EMBL" id="OJD30254.1"/>
    </source>
</evidence>
<sequence length="261" mass="27440">MLFLPAAFLLLSSASALPQPSVKRADTKPAAFFLAGDSTTAVQSDIGGGWGTGFLETTLQNGATGANYGHNGATTVSFRADGDWDTVLQAVRDAVDEYTPYVTIQFGHNDQKTDKNITIDHYKANLAQFVQDVRDAGGKPILVTPLSRRQYAPPANTTITRNLAAHSAATLAVASASSALSIDLNAASVAYLDAIGLDAAYTYNLVAGDRTHLNAAGSVVFGNMVSWLMGKEIGEEEGLEEWTVPGGSYVEAFEAGVYIAA</sequence>
<dbReference type="AlphaFoldDB" id="A0A1J9QMY9"/>
<comment type="caution">
    <text evidence="3">The sequence shown here is derived from an EMBL/GenBank/DDBJ whole genome shotgun (WGS) entry which is preliminary data.</text>
</comment>
<protein>
    <submittedName>
        <fullName evidence="3">Carbohydrate esterase family 12 protein</fullName>
    </submittedName>
</protein>
<keyword evidence="4" id="KW-1185">Reference proteome</keyword>
<dbReference type="PANTHER" id="PTHR43695:SF2">
    <property type="entry name" value="PUTATIVE (AFU_ORTHOLOGUE AFUA_2G17250)-RELATED"/>
    <property type="match status" value="1"/>
</dbReference>
<dbReference type="Pfam" id="PF13472">
    <property type="entry name" value="Lipase_GDSL_2"/>
    <property type="match status" value="1"/>
</dbReference>
<proteinExistence type="predicted"/>
<organism evidence="3 4">
    <name type="scientific">Diplodia corticola</name>
    <dbReference type="NCBI Taxonomy" id="236234"/>
    <lineage>
        <taxon>Eukaryota</taxon>
        <taxon>Fungi</taxon>
        <taxon>Dikarya</taxon>
        <taxon>Ascomycota</taxon>
        <taxon>Pezizomycotina</taxon>
        <taxon>Dothideomycetes</taxon>
        <taxon>Dothideomycetes incertae sedis</taxon>
        <taxon>Botryosphaeriales</taxon>
        <taxon>Botryosphaeriaceae</taxon>
        <taxon>Diplodia</taxon>
    </lineage>
</organism>
<dbReference type="Proteomes" id="UP000183809">
    <property type="component" value="Unassembled WGS sequence"/>
</dbReference>
<feature type="domain" description="SGNH hydrolase-type esterase" evidence="2">
    <location>
        <begin position="35"/>
        <end position="217"/>
    </location>
</feature>
<dbReference type="Gene3D" id="3.40.50.1110">
    <property type="entry name" value="SGNH hydrolase"/>
    <property type="match status" value="1"/>
</dbReference>
<evidence type="ECO:0000313" key="4">
    <source>
        <dbReference type="Proteomes" id="UP000183809"/>
    </source>
</evidence>
<reference evidence="3 4" key="1">
    <citation type="submission" date="2016-10" db="EMBL/GenBank/DDBJ databases">
        <title>Proteomics and genomics reveal pathogen-plant mechanisms compatible with a hemibiotrophic lifestyle of Diplodia corticola.</title>
        <authorList>
            <person name="Fernandes I."/>
            <person name="De Jonge R."/>
            <person name="Van De Peer Y."/>
            <person name="Devreese B."/>
            <person name="Alves A."/>
            <person name="Esteves A.C."/>
        </authorList>
    </citation>
    <scope>NUCLEOTIDE SEQUENCE [LARGE SCALE GENOMIC DNA]</scope>
    <source>
        <strain evidence="3 4">CBS 112549</strain>
    </source>
</reference>
<dbReference type="SUPFAM" id="SSF52266">
    <property type="entry name" value="SGNH hydrolase"/>
    <property type="match status" value="1"/>
</dbReference>